<feature type="compositionally biased region" description="Basic residues" evidence="2">
    <location>
        <begin position="89"/>
        <end position="115"/>
    </location>
</feature>
<protein>
    <submittedName>
        <fullName evidence="4">Aldehyde dehydrogenase family protein</fullName>
    </submittedName>
</protein>
<reference evidence="4 5" key="1">
    <citation type="submission" date="2023-03" db="EMBL/GenBank/DDBJ databases">
        <title>Genome sequence of Microbacterium sp. KACC 23027.</title>
        <authorList>
            <person name="Kim S."/>
            <person name="Heo J."/>
            <person name="Kwon S.-W."/>
        </authorList>
    </citation>
    <scope>NUCLEOTIDE SEQUENCE [LARGE SCALE GENOMIC DNA]</scope>
    <source>
        <strain evidence="4 5">KACC 23027</strain>
    </source>
</reference>
<dbReference type="RefSeq" id="WP_275278479.1">
    <property type="nucleotide sequence ID" value="NZ_CP119108.1"/>
</dbReference>
<feature type="domain" description="Aldehyde dehydrogenase" evidence="3">
    <location>
        <begin position="314"/>
        <end position="466"/>
    </location>
</feature>
<accession>A0ABY8BYZ1</accession>
<evidence type="ECO:0000256" key="1">
    <source>
        <dbReference type="ARBA" id="ARBA00023002"/>
    </source>
</evidence>
<dbReference type="EMBL" id="CP119108">
    <property type="protein sequence ID" value="WEG09155.1"/>
    <property type="molecule type" value="Genomic_DNA"/>
</dbReference>
<proteinExistence type="predicted"/>
<dbReference type="Gene3D" id="3.40.309.10">
    <property type="entry name" value="Aldehyde Dehydrogenase, Chain A, domain 2"/>
    <property type="match status" value="1"/>
</dbReference>
<evidence type="ECO:0000313" key="5">
    <source>
        <dbReference type="Proteomes" id="UP001214553"/>
    </source>
</evidence>
<dbReference type="InterPro" id="IPR016163">
    <property type="entry name" value="Ald_DH_C"/>
</dbReference>
<evidence type="ECO:0000259" key="3">
    <source>
        <dbReference type="Pfam" id="PF00171"/>
    </source>
</evidence>
<gene>
    <name evidence="4" type="ORF">PU630_00925</name>
</gene>
<dbReference type="SUPFAM" id="SSF53720">
    <property type="entry name" value="ALDH-like"/>
    <property type="match status" value="1"/>
</dbReference>
<evidence type="ECO:0000256" key="2">
    <source>
        <dbReference type="SAM" id="MobiDB-lite"/>
    </source>
</evidence>
<organism evidence="4 5">
    <name type="scientific">Microbacterium horticulturae</name>
    <dbReference type="NCBI Taxonomy" id="3028316"/>
    <lineage>
        <taxon>Bacteria</taxon>
        <taxon>Bacillati</taxon>
        <taxon>Actinomycetota</taxon>
        <taxon>Actinomycetes</taxon>
        <taxon>Micrococcales</taxon>
        <taxon>Microbacteriaceae</taxon>
        <taxon>Microbacterium</taxon>
    </lineage>
</organism>
<dbReference type="Pfam" id="PF00171">
    <property type="entry name" value="Aldedh"/>
    <property type="match status" value="1"/>
</dbReference>
<feature type="region of interest" description="Disordered" evidence="2">
    <location>
        <begin position="1"/>
        <end position="127"/>
    </location>
</feature>
<feature type="compositionally biased region" description="Polar residues" evidence="2">
    <location>
        <begin position="1"/>
        <end position="23"/>
    </location>
</feature>
<keyword evidence="1" id="KW-0560">Oxidoreductase</keyword>
<sequence>MPSADTSPDQSPTEVSTDVSTEASAEVSAPDSVATPEPRSATADAASSAPPVDKDTSTTNAPTTSAGGAEPDPGDEPDPGAVATQKAKAAPKAKPTPKAKPAPKSKPAPKTKPAPKGKAAASPALPEGTRDALDAAIGAVQTGARAWTLLTLDQRARLFERVRAAVVACSEEWATTAARSKGLDESNPLFGEEWLAGPYAVLEAIDGYIATLRRLDDGASPLHGVRMDAAPGDRVRAHVFPAEGMDRILLSGFTGEVWFEPGVSGAQARTDAGLGQRHPDESATVGLVLGAGNITAIPVLDVFYELLAANRVSVLKVNPTQDALVPIYERALAPLVEPGFLRVVRGAGDVGAYLTGHEAFTHVHITGAATTFDAIVWGTGDEAARRRAADDPKLATPITAELGGVSPIIVVPGRWSKADLAYQASHIATMRLHNSGHNCIAGQVVIMSRDWAQRDEFLQALRAAYADAPQRPVWYPNSEGKLAAASTDYPDAKWCADHTRALVEIGAGDDATALEQTEYFSPVLGVVELPGNGQEFLDAAVAHANDRLAGTLGANVLIDSDTEHALGDGFERAIAELRYGGIAINAWTGIVFATPVLSWGAFPGGTLEEVSSGIGVVHNTLLLDHVERSVMRGPFRPFPRSLGGRGRFSVLPKPPWFVDARTGTAVSEGLTRWDMHHSVPGLIATLTKAMRS</sequence>
<dbReference type="Proteomes" id="UP001214553">
    <property type="component" value="Chromosome"/>
</dbReference>
<evidence type="ECO:0000313" key="4">
    <source>
        <dbReference type="EMBL" id="WEG09155.1"/>
    </source>
</evidence>
<dbReference type="InterPro" id="IPR016161">
    <property type="entry name" value="Ald_DH/histidinol_DH"/>
</dbReference>
<name>A0ABY8BYZ1_9MICO</name>
<keyword evidence="5" id="KW-1185">Reference proteome</keyword>
<dbReference type="InterPro" id="IPR015590">
    <property type="entry name" value="Aldehyde_DH_dom"/>
</dbReference>
<feature type="compositionally biased region" description="Low complexity" evidence="2">
    <location>
        <begin position="40"/>
        <end position="49"/>
    </location>
</feature>
<dbReference type="PANTHER" id="PTHR11699">
    <property type="entry name" value="ALDEHYDE DEHYDROGENASE-RELATED"/>
    <property type="match status" value="1"/>
</dbReference>
<dbReference type="Gene3D" id="3.40.605.10">
    <property type="entry name" value="Aldehyde Dehydrogenase, Chain A, domain 1"/>
    <property type="match status" value="1"/>
</dbReference>
<dbReference type="InterPro" id="IPR016162">
    <property type="entry name" value="Ald_DH_N"/>
</dbReference>